<organism evidence="3 4">
    <name type="scientific">Rhodovibrio sodomensis</name>
    <dbReference type="NCBI Taxonomy" id="1088"/>
    <lineage>
        <taxon>Bacteria</taxon>
        <taxon>Pseudomonadati</taxon>
        <taxon>Pseudomonadota</taxon>
        <taxon>Alphaproteobacteria</taxon>
        <taxon>Rhodospirillales</taxon>
        <taxon>Rhodovibrionaceae</taxon>
        <taxon>Rhodovibrio</taxon>
    </lineage>
</organism>
<protein>
    <recommendedName>
        <fullName evidence="2">ATPase dynein-related AAA domain-containing protein</fullName>
    </recommendedName>
</protein>
<dbReference type="Pfam" id="PF07728">
    <property type="entry name" value="AAA_5"/>
    <property type="match status" value="1"/>
</dbReference>
<feature type="compositionally biased region" description="Low complexity" evidence="1">
    <location>
        <begin position="102"/>
        <end position="130"/>
    </location>
</feature>
<name>A0ABS1D7W8_9PROT</name>
<dbReference type="EMBL" id="NRRL01000001">
    <property type="protein sequence ID" value="MBK1666445.1"/>
    <property type="molecule type" value="Genomic_DNA"/>
</dbReference>
<dbReference type="RefSeq" id="WP_200338440.1">
    <property type="nucleotide sequence ID" value="NZ_NRRL01000001.1"/>
</dbReference>
<reference evidence="3 4" key="1">
    <citation type="journal article" date="2020" name="Microorganisms">
        <title>Osmotic Adaptation and Compatible Solute Biosynthesis of Phototrophic Bacteria as Revealed from Genome Analyses.</title>
        <authorList>
            <person name="Imhoff J.F."/>
            <person name="Rahn T."/>
            <person name="Kunzel S."/>
            <person name="Keller A."/>
            <person name="Neulinger S.C."/>
        </authorList>
    </citation>
    <scope>NUCLEOTIDE SEQUENCE [LARGE SCALE GENOMIC DNA]</scope>
    <source>
        <strain evidence="3 4">DSM 9895</strain>
    </source>
</reference>
<dbReference type="PANTHER" id="PTHR42759">
    <property type="entry name" value="MOXR FAMILY PROTEIN"/>
    <property type="match status" value="1"/>
</dbReference>
<evidence type="ECO:0000259" key="2">
    <source>
        <dbReference type="Pfam" id="PF07728"/>
    </source>
</evidence>
<feature type="region of interest" description="Disordered" evidence="1">
    <location>
        <begin position="95"/>
        <end position="150"/>
    </location>
</feature>
<dbReference type="Gene3D" id="3.40.50.300">
    <property type="entry name" value="P-loop containing nucleotide triphosphate hydrolases"/>
    <property type="match status" value="1"/>
</dbReference>
<evidence type="ECO:0000313" key="4">
    <source>
        <dbReference type="Proteomes" id="UP001296873"/>
    </source>
</evidence>
<sequence>MTTATATKIDGSAITTAVVSQTYNMLLQNGISHDDAVAKLQEVLTDAGYSQAGYTDRLIASHIARLKNGKAATTTKYDASKLALQVYAEITGEAPADDKQAKSAAQTSDAQDAQEEAAVAETETITPAEAGVGSADKSADTGAATRTQAPAFQPSGLAGLSFDAAKTRSLDATLKIATSQRLRSVQQVFDAITEAEQTVDAQEQAISVANKALAHLQAGEVEQYEQIDLGQTPSLKTSGLSELEVDEDYVEMIDMALDKLTQNQVDSYQNLISALKAAEAAVETNAQALREVRREIKANAPKPKVSVNAGSTGSGIQQVDQELDCEVVMRKASDIFSNAYGTTAPILDFEVPTLEWAGQPHPDVPEIDATFRFFAPILADVLHCIVEGEIPWIHGETGCGKTVFYEQLAARLGFPCIRLNFDSHLTRTDVVGKTDLIPGPNGQSMTRYIEGILPMALKMPCLLLFDEFDLGDPEIMPIFQPVLEGKGVRLMGDGGRLVKQHPYCFIGITGNSIGLGCDNQVYLNVHEQSGATRDRISKYMEMPYLPPEIELEVVMGRVPHGDKDFAERVIQLANETRKSYRLSQMNQLVSTRHVQGAVKRHAHFASMYQDSDELVASTLDVTILNYMDDTSRAVARGLVDNLFA</sequence>
<evidence type="ECO:0000313" key="3">
    <source>
        <dbReference type="EMBL" id="MBK1666445.1"/>
    </source>
</evidence>
<accession>A0ABS1D7W8</accession>
<evidence type="ECO:0000256" key="1">
    <source>
        <dbReference type="SAM" id="MobiDB-lite"/>
    </source>
</evidence>
<keyword evidence="4" id="KW-1185">Reference proteome</keyword>
<gene>
    <name evidence="3" type="ORF">CKO28_00125</name>
</gene>
<feature type="domain" description="ATPase dynein-related AAA" evidence="2">
    <location>
        <begin position="394"/>
        <end position="535"/>
    </location>
</feature>
<dbReference type="Proteomes" id="UP001296873">
    <property type="component" value="Unassembled WGS sequence"/>
</dbReference>
<comment type="caution">
    <text evidence="3">The sequence shown here is derived from an EMBL/GenBank/DDBJ whole genome shotgun (WGS) entry which is preliminary data.</text>
</comment>
<dbReference type="InterPro" id="IPR050764">
    <property type="entry name" value="CbbQ/NirQ/NorQ/GpvN"/>
</dbReference>
<dbReference type="SUPFAM" id="SSF52540">
    <property type="entry name" value="P-loop containing nucleoside triphosphate hydrolases"/>
    <property type="match status" value="1"/>
</dbReference>
<proteinExistence type="predicted"/>
<dbReference type="PANTHER" id="PTHR42759:SF1">
    <property type="entry name" value="MAGNESIUM-CHELATASE SUBUNIT CHLD"/>
    <property type="match status" value="1"/>
</dbReference>
<dbReference type="InterPro" id="IPR011704">
    <property type="entry name" value="ATPase_dyneun-rel_AAA"/>
</dbReference>
<dbReference type="InterPro" id="IPR027417">
    <property type="entry name" value="P-loop_NTPase"/>
</dbReference>